<name>A0A1M6MX59_9BURK</name>
<dbReference type="EMBL" id="FRAB01000008">
    <property type="protein sequence ID" value="SHJ88061.1"/>
    <property type="molecule type" value="Genomic_DNA"/>
</dbReference>
<dbReference type="KEGG" id="pts:CUJ90_30300"/>
<gene>
    <name evidence="1" type="ORF">SAMN05192548_1008184</name>
</gene>
<dbReference type="AlphaFoldDB" id="A0A1M6MX59"/>
<dbReference type="GeneID" id="301982389"/>
<dbReference type="Proteomes" id="UP000184395">
    <property type="component" value="Unassembled WGS sequence"/>
</dbReference>
<proteinExistence type="predicted"/>
<organism evidence="1 2">
    <name type="scientific">Paraburkholderia terricola</name>
    <dbReference type="NCBI Taxonomy" id="169427"/>
    <lineage>
        <taxon>Bacteria</taxon>
        <taxon>Pseudomonadati</taxon>
        <taxon>Pseudomonadota</taxon>
        <taxon>Betaproteobacteria</taxon>
        <taxon>Burkholderiales</taxon>
        <taxon>Burkholderiaceae</taxon>
        <taxon>Paraburkholderia</taxon>
    </lineage>
</organism>
<evidence type="ECO:0000313" key="2">
    <source>
        <dbReference type="Proteomes" id="UP000184395"/>
    </source>
</evidence>
<sequence>MCCAIVALGMTLLASWRSVSGTLVGRAGRLRGMAIVVAALGAAGGSALAADRFAAGAAQSSQSSLYMRFSAVAICGHFIR</sequence>
<dbReference type="STRING" id="169427.SAMN05192548_1008184"/>
<reference evidence="1 2" key="1">
    <citation type="submission" date="2016-11" db="EMBL/GenBank/DDBJ databases">
        <authorList>
            <person name="Jaros S."/>
            <person name="Januszkiewicz K."/>
            <person name="Wedrychowicz H."/>
        </authorList>
    </citation>
    <scope>NUCLEOTIDE SEQUENCE [LARGE SCALE GENOMIC DNA]</scope>
    <source>
        <strain evidence="1 2">LMG 20594</strain>
    </source>
</reference>
<accession>A0A1M6MX59</accession>
<dbReference type="OrthoDB" id="9107373at2"/>
<protein>
    <submittedName>
        <fullName evidence="1">Uncharacterized protein</fullName>
    </submittedName>
</protein>
<dbReference type="RefSeq" id="WP_073428453.1">
    <property type="nucleotide sequence ID" value="NZ_CADFGY010000010.1"/>
</dbReference>
<evidence type="ECO:0000313" key="1">
    <source>
        <dbReference type="EMBL" id="SHJ88061.1"/>
    </source>
</evidence>